<dbReference type="EMBL" id="QPKV01000003">
    <property type="protein sequence ID" value="RDC57589.1"/>
    <property type="molecule type" value="Genomic_DNA"/>
</dbReference>
<dbReference type="GO" id="GO:0006006">
    <property type="term" value="P:glucose metabolic process"/>
    <property type="evidence" value="ECO:0007669"/>
    <property type="project" value="TreeGrafter"/>
</dbReference>
<dbReference type="EC" id="5.1.3.3" evidence="6 11"/>
<feature type="active site" description="Proton acceptor" evidence="12">
    <location>
        <position position="308"/>
    </location>
</feature>
<evidence type="ECO:0000256" key="3">
    <source>
        <dbReference type="ARBA" id="ARBA00005028"/>
    </source>
</evidence>
<evidence type="ECO:0000256" key="12">
    <source>
        <dbReference type="PIRSR" id="PIRSR005096-1"/>
    </source>
</evidence>
<keyword evidence="9 11" id="KW-0413">Isomerase</keyword>
<comment type="pathway">
    <text evidence="3 11">Carbohydrate metabolism; hexose metabolism.</text>
</comment>
<evidence type="ECO:0000256" key="10">
    <source>
        <dbReference type="ARBA" id="ARBA00023277"/>
    </source>
</evidence>
<dbReference type="InterPro" id="IPR008183">
    <property type="entry name" value="Aldose_1/G6P_1-epimerase"/>
</dbReference>
<evidence type="ECO:0000256" key="11">
    <source>
        <dbReference type="PIRNR" id="PIRNR005096"/>
    </source>
</evidence>
<evidence type="ECO:0000256" key="9">
    <source>
        <dbReference type="ARBA" id="ARBA00023235"/>
    </source>
</evidence>
<keyword evidence="15" id="KW-1185">Reference proteome</keyword>
<dbReference type="SUPFAM" id="SSF74650">
    <property type="entry name" value="Galactose mutarotase-like"/>
    <property type="match status" value="1"/>
</dbReference>
<dbReference type="PANTHER" id="PTHR10091:SF0">
    <property type="entry name" value="GALACTOSE MUTAROTASE"/>
    <property type="match status" value="1"/>
</dbReference>
<dbReference type="Proteomes" id="UP000253961">
    <property type="component" value="Unassembled WGS sequence"/>
</dbReference>
<keyword evidence="8" id="KW-0106">Calcium</keyword>
<evidence type="ECO:0000256" key="2">
    <source>
        <dbReference type="ARBA" id="ARBA00001913"/>
    </source>
</evidence>
<accession>A0A369Q3T8</accession>
<feature type="binding site" evidence="13">
    <location>
        <begin position="81"/>
        <end position="82"/>
    </location>
    <ligand>
        <name>beta-D-galactose</name>
        <dbReference type="ChEBI" id="CHEBI:27667"/>
    </ligand>
</feature>
<dbReference type="Pfam" id="PF01263">
    <property type="entry name" value="Aldose_epim"/>
    <property type="match status" value="1"/>
</dbReference>
<evidence type="ECO:0000256" key="13">
    <source>
        <dbReference type="PIRSR" id="PIRSR005096-3"/>
    </source>
</evidence>
<dbReference type="GO" id="GO:0030246">
    <property type="term" value="F:carbohydrate binding"/>
    <property type="evidence" value="ECO:0007669"/>
    <property type="project" value="InterPro"/>
</dbReference>
<proteinExistence type="inferred from homology"/>
<organism evidence="14 15">
    <name type="scientific">Pedobacter chinensis</name>
    <dbReference type="NCBI Taxonomy" id="2282421"/>
    <lineage>
        <taxon>Bacteria</taxon>
        <taxon>Pseudomonadati</taxon>
        <taxon>Bacteroidota</taxon>
        <taxon>Sphingobacteriia</taxon>
        <taxon>Sphingobacteriales</taxon>
        <taxon>Sphingobacteriaceae</taxon>
        <taxon>Pedobacter</taxon>
    </lineage>
</organism>
<gene>
    <name evidence="14" type="ORF">DU508_09230</name>
</gene>
<comment type="similarity">
    <text evidence="4 11">Belongs to the aldose epimerase family.</text>
</comment>
<evidence type="ECO:0000256" key="5">
    <source>
        <dbReference type="ARBA" id="ARBA00011245"/>
    </source>
</evidence>
<dbReference type="InterPro" id="IPR014718">
    <property type="entry name" value="GH-type_carb-bd"/>
</dbReference>
<dbReference type="Gene3D" id="2.70.98.10">
    <property type="match status" value="1"/>
</dbReference>
<sequence length="343" mass="38226">MNVTNIKENGLINRVDEVKLIKITNKHGASITLTNYGATLVSVVMPDRNDQLADVVLGFTDVEAYLGDTNYLGATIGRFANRIANGKFVLDGRTFHLQTNDGLHSNHSGAYGFSNKTFNYHTKDNSVVFTLYSHEGEGGFPGDLQCSVTYELTDHNEILISYQARSNQKTIVSFTNHAYFNLSGKHSDIFDHRLTIPSEKMLEMDKDYLPTGKIVPTSTHTFKGQQISEVIKQNNDKIEGLNNYYLLKEKTSSTLDLAAELLHPLSGRRLQVFTDSPGVLLYTGDFLATSSIGHQGQPYRAFNGICLECQHYPDAPNQEIAPEVTLAKGAVYQQKIIYKFDTL</sequence>
<evidence type="ECO:0000256" key="7">
    <source>
        <dbReference type="ARBA" id="ARBA00014165"/>
    </source>
</evidence>
<dbReference type="InterPro" id="IPR011013">
    <property type="entry name" value="Gal_mutarotase_sf_dom"/>
</dbReference>
<dbReference type="PIRSF" id="PIRSF005096">
    <property type="entry name" value="GALM"/>
    <property type="match status" value="1"/>
</dbReference>
<dbReference type="GO" id="GO:0004034">
    <property type="term" value="F:aldose 1-epimerase activity"/>
    <property type="evidence" value="ECO:0007669"/>
    <property type="project" value="UniProtKB-EC"/>
</dbReference>
<feature type="binding site" evidence="13">
    <location>
        <begin position="177"/>
        <end position="179"/>
    </location>
    <ligand>
        <name>beta-D-galactose</name>
        <dbReference type="ChEBI" id="CHEBI:27667"/>
    </ligand>
</feature>
<dbReference type="InterPro" id="IPR018052">
    <property type="entry name" value="Ald1_epimerase_CS"/>
</dbReference>
<comment type="catalytic activity">
    <reaction evidence="1 11">
        <text>alpha-D-glucose = beta-D-glucose</text>
        <dbReference type="Rhea" id="RHEA:10264"/>
        <dbReference type="ChEBI" id="CHEBI:15903"/>
        <dbReference type="ChEBI" id="CHEBI:17925"/>
        <dbReference type="EC" id="5.1.3.3"/>
    </reaction>
</comment>
<protein>
    <recommendedName>
        <fullName evidence="7 11">Aldose 1-epimerase</fullName>
        <ecNumber evidence="6 11">5.1.3.3</ecNumber>
    </recommendedName>
</protein>
<dbReference type="OrthoDB" id="9779408at2"/>
<feature type="active site" description="Proton donor" evidence="12">
    <location>
        <position position="177"/>
    </location>
</feature>
<comment type="caution">
    <text evidence="14">The sequence shown here is derived from an EMBL/GenBank/DDBJ whole genome shotgun (WGS) entry which is preliminary data.</text>
</comment>
<name>A0A369Q3T8_9SPHI</name>
<dbReference type="CDD" id="cd09019">
    <property type="entry name" value="galactose_mutarotase_like"/>
    <property type="match status" value="1"/>
</dbReference>
<dbReference type="AlphaFoldDB" id="A0A369Q3T8"/>
<comment type="subunit">
    <text evidence="5">Monomer.</text>
</comment>
<dbReference type="NCBIfam" id="NF008277">
    <property type="entry name" value="PRK11055.1"/>
    <property type="match status" value="1"/>
</dbReference>
<evidence type="ECO:0000256" key="1">
    <source>
        <dbReference type="ARBA" id="ARBA00001614"/>
    </source>
</evidence>
<dbReference type="InterPro" id="IPR015443">
    <property type="entry name" value="Aldose_1-epimerase"/>
</dbReference>
<dbReference type="GO" id="GO:0033499">
    <property type="term" value="P:galactose catabolic process via UDP-galactose, Leloir pathway"/>
    <property type="evidence" value="ECO:0007669"/>
    <property type="project" value="TreeGrafter"/>
</dbReference>
<evidence type="ECO:0000256" key="6">
    <source>
        <dbReference type="ARBA" id="ARBA00013185"/>
    </source>
</evidence>
<dbReference type="PROSITE" id="PS00545">
    <property type="entry name" value="ALDOSE_1_EPIMERASE"/>
    <property type="match status" value="1"/>
</dbReference>
<reference evidence="14 15" key="1">
    <citation type="submission" date="2018-07" db="EMBL/GenBank/DDBJ databases">
        <title>Pedobacter sp. nov., isolated from soil.</title>
        <authorList>
            <person name="Zhou L.Y."/>
            <person name="Du Z.J."/>
        </authorList>
    </citation>
    <scope>NUCLEOTIDE SEQUENCE [LARGE SCALE GENOMIC DNA]</scope>
    <source>
        <strain evidence="14 15">JDX94</strain>
    </source>
</reference>
<comment type="cofactor">
    <cofactor evidence="2">
        <name>Ca(2+)</name>
        <dbReference type="ChEBI" id="CHEBI:29108"/>
    </cofactor>
</comment>
<evidence type="ECO:0000313" key="15">
    <source>
        <dbReference type="Proteomes" id="UP000253961"/>
    </source>
</evidence>
<dbReference type="UniPathway" id="UPA00242"/>
<evidence type="ECO:0000256" key="4">
    <source>
        <dbReference type="ARBA" id="ARBA00006206"/>
    </source>
</evidence>
<dbReference type="PANTHER" id="PTHR10091">
    <property type="entry name" value="ALDOSE-1-EPIMERASE"/>
    <property type="match status" value="1"/>
</dbReference>
<dbReference type="RefSeq" id="WP_115402742.1">
    <property type="nucleotide sequence ID" value="NZ_QPKV01000003.1"/>
</dbReference>
<keyword evidence="10 11" id="KW-0119">Carbohydrate metabolism</keyword>
<evidence type="ECO:0000256" key="8">
    <source>
        <dbReference type="ARBA" id="ARBA00022837"/>
    </source>
</evidence>
<evidence type="ECO:0000313" key="14">
    <source>
        <dbReference type="EMBL" id="RDC57589.1"/>
    </source>
</evidence>
<dbReference type="InterPro" id="IPR047215">
    <property type="entry name" value="Galactose_mutarotase-like"/>
</dbReference>